<organism evidence="4 5">
    <name type="scientific">Chitinophaga niastensis</name>
    <dbReference type="NCBI Taxonomy" id="536980"/>
    <lineage>
        <taxon>Bacteria</taxon>
        <taxon>Pseudomonadati</taxon>
        <taxon>Bacteroidota</taxon>
        <taxon>Chitinophagia</taxon>
        <taxon>Chitinophagales</taxon>
        <taxon>Chitinophagaceae</taxon>
        <taxon>Chitinophaga</taxon>
    </lineage>
</organism>
<dbReference type="PANTHER" id="PTHR34220">
    <property type="entry name" value="SENSOR HISTIDINE KINASE YPDA"/>
    <property type="match status" value="1"/>
</dbReference>
<keyword evidence="2" id="KW-0812">Transmembrane</keyword>
<reference evidence="4 5" key="1">
    <citation type="submission" date="2018-03" db="EMBL/GenBank/DDBJ databases">
        <title>Genomic Encyclopedia of Archaeal and Bacterial Type Strains, Phase II (KMG-II): from individual species to whole genera.</title>
        <authorList>
            <person name="Goeker M."/>
        </authorList>
    </citation>
    <scope>NUCLEOTIDE SEQUENCE [LARGE SCALE GENOMIC DNA]</scope>
    <source>
        <strain evidence="4 5">DSM 24859</strain>
    </source>
</reference>
<accession>A0A2P8HTC9</accession>
<dbReference type="PANTHER" id="PTHR34220:SF7">
    <property type="entry name" value="SENSOR HISTIDINE KINASE YPDA"/>
    <property type="match status" value="1"/>
</dbReference>
<dbReference type="AlphaFoldDB" id="A0A2P8HTC9"/>
<keyword evidence="5" id="KW-1185">Reference proteome</keyword>
<dbReference type="InterPro" id="IPR050640">
    <property type="entry name" value="Bact_2-comp_sensor_kinase"/>
</dbReference>
<keyword evidence="2" id="KW-0472">Membrane</keyword>
<dbReference type="InterPro" id="IPR010559">
    <property type="entry name" value="Sig_transdc_His_kin_internal"/>
</dbReference>
<evidence type="ECO:0000259" key="3">
    <source>
        <dbReference type="Pfam" id="PF06580"/>
    </source>
</evidence>
<feature type="transmembrane region" description="Helical" evidence="2">
    <location>
        <begin position="39"/>
        <end position="59"/>
    </location>
</feature>
<feature type="transmembrane region" description="Helical" evidence="2">
    <location>
        <begin position="103"/>
        <end position="126"/>
    </location>
</feature>
<evidence type="ECO:0000313" key="5">
    <source>
        <dbReference type="Proteomes" id="UP000240971"/>
    </source>
</evidence>
<protein>
    <submittedName>
        <fullName evidence="4">Histidine kinase</fullName>
    </submittedName>
</protein>
<keyword evidence="4" id="KW-0808">Transferase</keyword>
<feature type="transmembrane region" description="Helical" evidence="2">
    <location>
        <begin position="160"/>
        <end position="178"/>
    </location>
</feature>
<dbReference type="Pfam" id="PF06580">
    <property type="entry name" value="His_kinase"/>
    <property type="match status" value="1"/>
</dbReference>
<feature type="coiled-coil region" evidence="1">
    <location>
        <begin position="178"/>
        <end position="205"/>
    </location>
</feature>
<comment type="caution">
    <text evidence="4">The sequence shown here is derived from an EMBL/GenBank/DDBJ whole genome shotgun (WGS) entry which is preliminary data.</text>
</comment>
<dbReference type="GO" id="GO:0016020">
    <property type="term" value="C:membrane"/>
    <property type="evidence" value="ECO:0007669"/>
    <property type="project" value="InterPro"/>
</dbReference>
<keyword evidence="1" id="KW-0175">Coiled coil</keyword>
<dbReference type="RefSeq" id="WP_106526704.1">
    <property type="nucleotide sequence ID" value="NZ_PYAW01000001.1"/>
</dbReference>
<dbReference type="EMBL" id="PYAW01000001">
    <property type="protein sequence ID" value="PSL49473.1"/>
    <property type="molecule type" value="Genomic_DNA"/>
</dbReference>
<evidence type="ECO:0000313" key="4">
    <source>
        <dbReference type="EMBL" id="PSL49473.1"/>
    </source>
</evidence>
<keyword evidence="2" id="KW-1133">Transmembrane helix</keyword>
<evidence type="ECO:0000256" key="2">
    <source>
        <dbReference type="SAM" id="Phobius"/>
    </source>
</evidence>
<proteinExistence type="predicted"/>
<gene>
    <name evidence="4" type="ORF">CLV51_101806</name>
</gene>
<dbReference type="Proteomes" id="UP000240971">
    <property type="component" value="Unassembled WGS sequence"/>
</dbReference>
<dbReference type="GO" id="GO:0000155">
    <property type="term" value="F:phosphorelay sensor kinase activity"/>
    <property type="evidence" value="ECO:0007669"/>
    <property type="project" value="InterPro"/>
</dbReference>
<name>A0A2P8HTC9_CHINA</name>
<evidence type="ECO:0000256" key="1">
    <source>
        <dbReference type="SAM" id="Coils"/>
    </source>
</evidence>
<sequence>MSTSTRRKAVESTTVRGNPILNWIISGEFEKFYTKRVRLAAHASMWLIILILQTILVYANYNESLSACLAFGARNMFSIMFFFYFILYFVVPDLILRGRFIPGIICIAIPFFVNSLFNYITCVFIHNNLTIHDPVTKESIEKIVNEGLFSASLFNRTLKGAWFFATAAAPSMVIKLVLDIIRSTIRRLNIEKDKLDLELDFLKAQLNPHFLFNTLNNIYTLSLKGDQQASGLILHLSSMMRYTLYESDTPQVSLQNEVAFMRNYTELERVRYGKNAEIRFECNDQEINDQQIGPLLMFPFVENAFKHGQSNAAGKCEVLIRIKANGPQVQIEIGNSKNEATIVKREVGGIGQSNSCKRLELLYPGRHTLHIEDTADYYKVILSLTLAN</sequence>
<feature type="domain" description="Signal transduction histidine kinase internal region" evidence="3">
    <location>
        <begin position="198"/>
        <end position="274"/>
    </location>
</feature>
<dbReference type="OrthoDB" id="9809908at2"/>
<feature type="transmembrane region" description="Helical" evidence="2">
    <location>
        <begin position="71"/>
        <end position="91"/>
    </location>
</feature>
<keyword evidence="4" id="KW-0418">Kinase</keyword>